<protein>
    <submittedName>
        <fullName evidence="2">Uncharacterized protein</fullName>
    </submittedName>
</protein>
<accession>A0A2C5Y5J0</accession>
<gene>
    <name evidence="2" type="ORF">CDD81_4017</name>
</gene>
<evidence type="ECO:0000313" key="2">
    <source>
        <dbReference type="EMBL" id="PHH64755.1"/>
    </source>
</evidence>
<dbReference type="EMBL" id="NJET01000026">
    <property type="protein sequence ID" value="PHH64755.1"/>
    <property type="molecule type" value="Genomic_DNA"/>
</dbReference>
<dbReference type="Proteomes" id="UP000226192">
    <property type="component" value="Unassembled WGS sequence"/>
</dbReference>
<reference evidence="2 3" key="1">
    <citation type="submission" date="2017-06" db="EMBL/GenBank/DDBJ databases">
        <title>Ant-infecting Ophiocordyceps genomes reveal a high diversity of potential behavioral manipulation genes and a possible major role for enterotoxins.</title>
        <authorList>
            <person name="De Bekker C."/>
            <person name="Evans H.C."/>
            <person name="Brachmann A."/>
            <person name="Hughes D.P."/>
        </authorList>
    </citation>
    <scope>NUCLEOTIDE SEQUENCE [LARGE SCALE GENOMIC DNA]</scope>
    <source>
        <strain evidence="2 3">Map64</strain>
    </source>
</reference>
<sequence>MATMLSNLTSQSDFSLPTNMTTNVQGQQCQSEVVTKARRPKVSMNMLDTLSDWPIRDAGVASPGIEADHEVVYGTKKNPGLRCCELAYSSAIVRKCTNGSYVAKFCYFSTLTYPEYSHKYNRSVLYLAGKAVHEFDCFVFVKDIPEGSNDTCAKWKFAFGYLPIFDVDENWRKEYLWMLPVQTVRRSSTWNLFWKWLEQFDEQESKERYIKLALLSLAQLQYKKRDPDNRPFRYQARLVVTFHSDNNFAYLYQANFFWKDISLLQRTGQPDPDSLWPEVQCRKIPFNPTHGFADLLIEELQPMKAPRANKPRNPWPWSGEASKTSE</sequence>
<keyword evidence="3" id="KW-1185">Reference proteome</keyword>
<evidence type="ECO:0000256" key="1">
    <source>
        <dbReference type="SAM" id="MobiDB-lite"/>
    </source>
</evidence>
<proteinExistence type="predicted"/>
<dbReference type="OrthoDB" id="5343483at2759"/>
<name>A0A2C5Y5J0_9HYPO</name>
<comment type="caution">
    <text evidence="2">The sequence shown here is derived from an EMBL/GenBank/DDBJ whole genome shotgun (WGS) entry which is preliminary data.</text>
</comment>
<feature type="region of interest" description="Disordered" evidence="1">
    <location>
        <begin position="303"/>
        <end position="326"/>
    </location>
</feature>
<dbReference type="AlphaFoldDB" id="A0A2C5Y5J0"/>
<organism evidence="2 3">
    <name type="scientific">Ophiocordyceps australis</name>
    <dbReference type="NCBI Taxonomy" id="1399860"/>
    <lineage>
        <taxon>Eukaryota</taxon>
        <taxon>Fungi</taxon>
        <taxon>Dikarya</taxon>
        <taxon>Ascomycota</taxon>
        <taxon>Pezizomycotina</taxon>
        <taxon>Sordariomycetes</taxon>
        <taxon>Hypocreomycetidae</taxon>
        <taxon>Hypocreales</taxon>
        <taxon>Ophiocordycipitaceae</taxon>
        <taxon>Ophiocordyceps</taxon>
    </lineage>
</organism>
<evidence type="ECO:0000313" key="3">
    <source>
        <dbReference type="Proteomes" id="UP000226192"/>
    </source>
</evidence>